<evidence type="ECO:0000256" key="3">
    <source>
        <dbReference type="ARBA" id="ARBA00023136"/>
    </source>
</evidence>
<evidence type="ECO:0000259" key="9">
    <source>
        <dbReference type="PROSITE" id="PS50835"/>
    </source>
</evidence>
<dbReference type="Proteomes" id="UP000000437">
    <property type="component" value="Chromosome 5"/>
</dbReference>
<feature type="region of interest" description="Disordered" evidence="8">
    <location>
        <begin position="326"/>
        <end position="350"/>
    </location>
</feature>
<reference evidence="11" key="1">
    <citation type="submission" date="2025-08" db="UniProtKB">
        <authorList>
            <consortium name="RefSeq"/>
        </authorList>
    </citation>
    <scope>IDENTIFICATION</scope>
    <source>
        <strain evidence="11">Tuebingen</strain>
        <tissue evidence="11">Fibroblasts and whole tissue</tissue>
    </source>
</reference>
<feature type="domain" description="Ig-like" evidence="9">
    <location>
        <begin position="362"/>
        <end position="463"/>
    </location>
</feature>
<dbReference type="GO" id="GO:0050852">
    <property type="term" value="P:T cell receptor signaling pathway"/>
    <property type="evidence" value="ECO:0000318"/>
    <property type="project" value="GO_Central"/>
</dbReference>
<dbReference type="InterPro" id="IPR013106">
    <property type="entry name" value="Ig_V-set"/>
</dbReference>
<proteinExistence type="predicted"/>
<accession>A0A8M3B9J6</accession>
<evidence type="ECO:0000256" key="4">
    <source>
        <dbReference type="ARBA" id="ARBA00023157"/>
    </source>
</evidence>
<evidence type="ECO:0000256" key="2">
    <source>
        <dbReference type="ARBA" id="ARBA00022729"/>
    </source>
</evidence>
<dbReference type="FunFam" id="2.60.40.10:FF:000142">
    <property type="entry name" value="V-set domain-containing T-cell activation inhibitor 1"/>
    <property type="match status" value="2"/>
</dbReference>
<evidence type="ECO:0000256" key="8">
    <source>
        <dbReference type="SAM" id="MobiDB-lite"/>
    </source>
</evidence>
<dbReference type="GO" id="GO:0050863">
    <property type="term" value="P:regulation of T cell activation"/>
    <property type="evidence" value="ECO:0007669"/>
    <property type="project" value="UniProtKB-ARBA"/>
</dbReference>
<evidence type="ECO:0000256" key="1">
    <source>
        <dbReference type="ARBA" id="ARBA00004370"/>
    </source>
</evidence>
<dbReference type="InterPro" id="IPR003599">
    <property type="entry name" value="Ig_sub"/>
</dbReference>
<keyword evidence="4" id="KW-1015">Disulfide bond</keyword>
<evidence type="ECO:0000256" key="5">
    <source>
        <dbReference type="ARBA" id="ARBA00023180"/>
    </source>
</evidence>
<name>A0A8M3B9J6_DANRE</name>
<keyword evidence="7" id="KW-0175">Coiled coil</keyword>
<dbReference type="RefSeq" id="XP_009299664.1">
    <property type="nucleotide sequence ID" value="XM_009301389.5"/>
</dbReference>
<dbReference type="Pfam" id="PF07686">
    <property type="entry name" value="V-set"/>
    <property type="match status" value="3"/>
</dbReference>
<comment type="subcellular location">
    <subcellularLocation>
        <location evidence="1">Membrane</location>
    </subcellularLocation>
</comment>
<gene>
    <name evidence="11" type="primary">LOC100536577</name>
</gene>
<organism evidence="10 11">
    <name type="scientific">Danio rerio</name>
    <name type="common">Zebrafish</name>
    <name type="synonym">Brachydanio rerio</name>
    <dbReference type="NCBI Taxonomy" id="7955"/>
    <lineage>
        <taxon>Eukaryota</taxon>
        <taxon>Metazoa</taxon>
        <taxon>Chordata</taxon>
        <taxon>Craniata</taxon>
        <taxon>Vertebrata</taxon>
        <taxon>Euteleostomi</taxon>
        <taxon>Actinopterygii</taxon>
        <taxon>Neopterygii</taxon>
        <taxon>Teleostei</taxon>
        <taxon>Ostariophysi</taxon>
        <taxon>Cypriniformes</taxon>
        <taxon>Danionidae</taxon>
        <taxon>Danioninae</taxon>
        <taxon>Danio</taxon>
    </lineage>
</organism>
<feature type="domain" description="Ig-like" evidence="9">
    <location>
        <begin position="193"/>
        <end position="292"/>
    </location>
</feature>
<keyword evidence="5" id="KW-0325">Glycoprotein</keyword>
<evidence type="ECO:0000313" key="10">
    <source>
        <dbReference type="Proteomes" id="UP000000437"/>
    </source>
</evidence>
<dbReference type="PROSITE" id="PS51257">
    <property type="entry name" value="PROKAR_LIPOPROTEIN"/>
    <property type="match status" value="1"/>
</dbReference>
<dbReference type="PANTHER" id="PTHR24100">
    <property type="entry name" value="BUTYROPHILIN"/>
    <property type="match status" value="1"/>
</dbReference>
<dbReference type="AlphaFoldDB" id="A0A8M3B9J6"/>
<evidence type="ECO:0000256" key="7">
    <source>
        <dbReference type="SAM" id="Coils"/>
    </source>
</evidence>
<dbReference type="InterPro" id="IPR013783">
    <property type="entry name" value="Ig-like_fold"/>
</dbReference>
<dbReference type="KEGG" id="dre:100536577"/>
<dbReference type="InterPro" id="IPR050504">
    <property type="entry name" value="IgSF_BTN/MOG"/>
</dbReference>
<feature type="coiled-coil region" evidence="7">
    <location>
        <begin position="525"/>
        <end position="555"/>
    </location>
</feature>
<dbReference type="GO" id="GO:0001817">
    <property type="term" value="P:regulation of cytokine production"/>
    <property type="evidence" value="ECO:0000318"/>
    <property type="project" value="GO_Central"/>
</dbReference>
<dbReference type="PROSITE" id="PS50835">
    <property type="entry name" value="IG_LIKE"/>
    <property type="match status" value="3"/>
</dbReference>
<dbReference type="GO" id="GO:0005102">
    <property type="term" value="F:signaling receptor binding"/>
    <property type="evidence" value="ECO:0000318"/>
    <property type="project" value="GO_Central"/>
</dbReference>
<sequence length="570" mass="64523">MSARKGNDFQLVAPEKGERVKINPGSALIVSCHLSPAISAADMEINWFNKTGYVCTYKKRKMTQGVGYEGRANLFIHDLVRGNVSLRVANFTESDLGDYMCQVTSQNKTQQITVNVTEEVSAISKDQLLFTVDYTSEKTSDGQSGDSQKNLLKGEASYKLSVQSTFHCASGREPHKDNRTETRSKGTFQLVVPSTAETEVSLGSDLVIPCQLSPEINAVDMEISWSKDADCVCLYKDRKITEGVWFKDRVSLFFTHKLKKGDVSLRLKNFRQSDIGNYHCQVINADRKEEITVRVRVNPGVQPVNLSPVHQYVPSMLHEGTNTREANDRLSRHTSHHNKADKKQHDNCSESVSSNDFELVIPQITEEAKVSLGSELTVPCYSSPEICATAMQIRWFKETDCVCVYKNTQMTEGRGYKDRVSLDSRELERGNVSVHLRNFSVSDVGDYHCQVSSGGRTQHITVGVRIKPEFQSVSQSPASQGQSVQLVLFQTDKILTLEESLKMDESVLMGEMRVNNEQELYQMLIRAYSERDQQLERTEQELRETRMDLDRVLKLNPRAQFLDRDRQNPF</sequence>
<keyword evidence="3" id="KW-0472">Membrane</keyword>
<dbReference type="GO" id="GO:1903037">
    <property type="term" value="P:regulation of leukocyte cell-cell adhesion"/>
    <property type="evidence" value="ECO:0007669"/>
    <property type="project" value="UniProtKB-ARBA"/>
</dbReference>
<dbReference type="InterPro" id="IPR007110">
    <property type="entry name" value="Ig-like_dom"/>
</dbReference>
<dbReference type="OrthoDB" id="9898017at2759"/>
<feature type="domain" description="Ig-like" evidence="9">
    <location>
        <begin position="14"/>
        <end position="117"/>
    </location>
</feature>
<dbReference type="PANTHER" id="PTHR24100:SF130">
    <property type="entry name" value="BUTYROPHILIN-LIKE PROTEIN 9"/>
    <property type="match status" value="1"/>
</dbReference>
<dbReference type="GO" id="GO:0009897">
    <property type="term" value="C:external side of plasma membrane"/>
    <property type="evidence" value="ECO:0000318"/>
    <property type="project" value="GO_Central"/>
</dbReference>
<keyword evidence="2" id="KW-0732">Signal</keyword>
<dbReference type="SMART" id="SM00409">
    <property type="entry name" value="IG"/>
    <property type="match status" value="3"/>
</dbReference>
<evidence type="ECO:0000256" key="6">
    <source>
        <dbReference type="ARBA" id="ARBA00023319"/>
    </source>
</evidence>
<dbReference type="GeneID" id="100536577"/>
<keyword evidence="6" id="KW-0393">Immunoglobulin domain</keyword>
<evidence type="ECO:0000313" key="11">
    <source>
        <dbReference type="RefSeq" id="XP_009299664.1"/>
    </source>
</evidence>
<dbReference type="InterPro" id="IPR036179">
    <property type="entry name" value="Ig-like_dom_sf"/>
</dbReference>
<keyword evidence="10" id="KW-1185">Reference proteome</keyword>
<dbReference type="SUPFAM" id="SSF48726">
    <property type="entry name" value="Immunoglobulin"/>
    <property type="match status" value="3"/>
</dbReference>
<dbReference type="Gene3D" id="2.60.40.10">
    <property type="entry name" value="Immunoglobulins"/>
    <property type="match status" value="3"/>
</dbReference>
<dbReference type="SMART" id="SM00406">
    <property type="entry name" value="IGv"/>
    <property type="match status" value="3"/>
</dbReference>
<protein>
    <submittedName>
        <fullName evidence="11">Butyrophilin-like protein 2 isoform X1</fullName>
    </submittedName>
</protein>